<reference evidence="1 2" key="1">
    <citation type="submission" date="2021-10" db="EMBL/GenBank/DDBJ databases">
        <authorList>
            <person name="Criscuolo A."/>
        </authorList>
    </citation>
    <scope>NUCLEOTIDE SEQUENCE [LARGE SCALE GENOMIC DNA]</scope>
    <source>
        <strain evidence="2">CIP 111883</strain>
    </source>
</reference>
<dbReference type="CDD" id="cd07067">
    <property type="entry name" value="HP_PGM_like"/>
    <property type="match status" value="1"/>
</dbReference>
<dbReference type="InterPro" id="IPR029033">
    <property type="entry name" value="His_PPase_superfam"/>
</dbReference>
<dbReference type="InterPro" id="IPR013078">
    <property type="entry name" value="His_Pase_superF_clade-1"/>
</dbReference>
<dbReference type="SUPFAM" id="SSF53254">
    <property type="entry name" value="Phosphoglycerate mutase-like"/>
    <property type="match status" value="1"/>
</dbReference>
<dbReference type="Proteomes" id="UP000789833">
    <property type="component" value="Unassembled WGS sequence"/>
</dbReference>
<sequence>MQGRMGEPLNENGKEQARILRKELHNISFDFVFSSPQKRAVETAEIITGKQAILDDRLDVYNLGEADRLHIRDVKMVGPLPDPSVYKGVEKPEEFVKRVFNFMSDIENKYGKQEKNILICGHRCTTACIGAYSKRVPVDENIFRFSSKTGEYKRFTF</sequence>
<dbReference type="EC" id="3.1.3.3" evidence="1"/>
<comment type="caution">
    <text evidence="1">The sequence shown here is derived from an EMBL/GenBank/DDBJ whole genome shotgun (WGS) entry which is preliminary data.</text>
</comment>
<keyword evidence="2" id="KW-1185">Reference proteome</keyword>
<dbReference type="Pfam" id="PF00300">
    <property type="entry name" value="His_Phos_1"/>
    <property type="match status" value="1"/>
</dbReference>
<dbReference type="Gene3D" id="3.40.50.1240">
    <property type="entry name" value="Phosphoglycerate mutase-like"/>
    <property type="match status" value="1"/>
</dbReference>
<organism evidence="1 2">
    <name type="scientific">Sutcliffiella rhizosphaerae</name>
    <dbReference type="NCBI Taxonomy" id="2880967"/>
    <lineage>
        <taxon>Bacteria</taxon>
        <taxon>Bacillati</taxon>
        <taxon>Bacillota</taxon>
        <taxon>Bacilli</taxon>
        <taxon>Bacillales</taxon>
        <taxon>Bacillaceae</taxon>
        <taxon>Sutcliffiella</taxon>
    </lineage>
</organism>
<accession>A0ABM8YNY7</accession>
<dbReference type="PIRSF" id="PIRSF000709">
    <property type="entry name" value="6PFK_2-Ptase"/>
    <property type="match status" value="1"/>
</dbReference>
<gene>
    <name evidence="1" type="primary">pspB</name>
    <name evidence="1" type="ORF">BACCIP111883_02282</name>
</gene>
<dbReference type="PANTHER" id="PTHR48100">
    <property type="entry name" value="BROAD-SPECIFICITY PHOSPHATASE YOR283W-RELATED"/>
    <property type="match status" value="1"/>
</dbReference>
<proteinExistence type="predicted"/>
<name>A0ABM8YNY7_9BACI</name>
<dbReference type="EMBL" id="CAKJTJ010000011">
    <property type="protein sequence ID" value="CAG9621509.1"/>
    <property type="molecule type" value="Genomic_DNA"/>
</dbReference>
<evidence type="ECO:0000313" key="2">
    <source>
        <dbReference type="Proteomes" id="UP000789833"/>
    </source>
</evidence>
<protein>
    <submittedName>
        <fullName evidence="1">Phosphoserine phosphatase 2</fullName>
        <ecNumber evidence="1">3.1.3.3</ecNumber>
    </submittedName>
</protein>
<dbReference type="GO" id="GO:0016787">
    <property type="term" value="F:hydrolase activity"/>
    <property type="evidence" value="ECO:0007669"/>
    <property type="project" value="UniProtKB-KW"/>
</dbReference>
<dbReference type="PANTHER" id="PTHR48100:SF1">
    <property type="entry name" value="HISTIDINE PHOSPHATASE FAMILY PROTEIN-RELATED"/>
    <property type="match status" value="1"/>
</dbReference>
<dbReference type="InterPro" id="IPR050275">
    <property type="entry name" value="PGM_Phosphatase"/>
</dbReference>
<keyword evidence="1" id="KW-0378">Hydrolase</keyword>
<evidence type="ECO:0000313" key="1">
    <source>
        <dbReference type="EMBL" id="CAG9621509.1"/>
    </source>
</evidence>